<dbReference type="PROSITE" id="PS00878">
    <property type="entry name" value="ODR_DC_2_1"/>
    <property type="match status" value="1"/>
</dbReference>
<organism evidence="10 11">
    <name type="scientific">Aquimarina hainanensis</name>
    <dbReference type="NCBI Taxonomy" id="1578017"/>
    <lineage>
        <taxon>Bacteria</taxon>
        <taxon>Pseudomonadati</taxon>
        <taxon>Bacteroidota</taxon>
        <taxon>Flavobacteriia</taxon>
        <taxon>Flavobacteriales</taxon>
        <taxon>Flavobacteriaceae</taxon>
        <taxon>Aquimarina</taxon>
    </lineage>
</organism>
<comment type="catalytic activity">
    <reaction evidence="7">
        <text>meso-2,6-diaminopimelate + H(+) = L-lysine + CO2</text>
        <dbReference type="Rhea" id="RHEA:15101"/>
        <dbReference type="ChEBI" id="CHEBI:15378"/>
        <dbReference type="ChEBI" id="CHEBI:16526"/>
        <dbReference type="ChEBI" id="CHEBI:32551"/>
        <dbReference type="ChEBI" id="CHEBI:57791"/>
        <dbReference type="EC" id="4.1.1.20"/>
    </reaction>
</comment>
<dbReference type="PRINTS" id="PR01179">
    <property type="entry name" value="ODADCRBXLASE"/>
</dbReference>
<dbReference type="Gene3D" id="2.40.37.10">
    <property type="entry name" value="Lyase, Ornithine Decarboxylase, Chain A, domain 1"/>
    <property type="match status" value="1"/>
</dbReference>
<evidence type="ECO:0000256" key="6">
    <source>
        <dbReference type="RuleBase" id="RU003737"/>
    </source>
</evidence>
<dbReference type="SUPFAM" id="SSF51419">
    <property type="entry name" value="PLP-binding barrel"/>
    <property type="match status" value="1"/>
</dbReference>
<dbReference type="PRINTS" id="PR01181">
    <property type="entry name" value="DAPDCRBXLASE"/>
</dbReference>
<reference evidence="11" key="1">
    <citation type="journal article" date="2019" name="Int. J. Syst. Evol. Microbiol.">
        <title>The Global Catalogue of Microorganisms (GCM) 10K type strain sequencing project: providing services to taxonomists for standard genome sequencing and annotation.</title>
        <authorList>
            <consortium name="The Broad Institute Genomics Platform"/>
            <consortium name="The Broad Institute Genome Sequencing Center for Infectious Disease"/>
            <person name="Wu L."/>
            <person name="Ma J."/>
        </authorList>
    </citation>
    <scope>NUCLEOTIDE SEQUENCE [LARGE SCALE GENOMIC DNA]</scope>
    <source>
        <strain evidence="11">KCTC 42423</strain>
    </source>
</reference>
<keyword evidence="2 7" id="KW-0210">Decarboxylase</keyword>
<accession>A0ABW5NCB7</accession>
<keyword evidence="7" id="KW-0028">Amino-acid biosynthesis</keyword>
<name>A0ABW5NCB7_9FLAO</name>
<gene>
    <name evidence="10" type="primary">lysA</name>
    <name evidence="10" type="ORF">ACFSTE_16885</name>
</gene>
<feature type="domain" description="Orn/DAP/Arg decarboxylase 2 C-terminal" evidence="8">
    <location>
        <begin position="20"/>
        <end position="368"/>
    </location>
</feature>
<dbReference type="GO" id="GO:0008836">
    <property type="term" value="F:diaminopimelate decarboxylase activity"/>
    <property type="evidence" value="ECO:0007669"/>
    <property type="project" value="UniProtKB-EC"/>
</dbReference>
<dbReference type="PANTHER" id="PTHR43727">
    <property type="entry name" value="DIAMINOPIMELATE DECARBOXYLASE"/>
    <property type="match status" value="1"/>
</dbReference>
<comment type="pathway">
    <text evidence="7">Amino-acid biosynthesis; L-lysine biosynthesis via DAP pathway; L-lysine from DL-2,6-diaminopimelate: step 1/1.</text>
</comment>
<dbReference type="Proteomes" id="UP001597459">
    <property type="component" value="Unassembled WGS sequence"/>
</dbReference>
<evidence type="ECO:0000259" key="9">
    <source>
        <dbReference type="Pfam" id="PF02784"/>
    </source>
</evidence>
<dbReference type="InterPro" id="IPR000183">
    <property type="entry name" value="Orn/DAP/Arg_de-COase"/>
</dbReference>
<protein>
    <recommendedName>
        <fullName evidence="5 7">Diaminopimelate decarboxylase</fullName>
        <ecNumber evidence="5 7">4.1.1.20</ecNumber>
    </recommendedName>
</protein>
<dbReference type="Gene3D" id="3.20.20.10">
    <property type="entry name" value="Alanine racemase"/>
    <property type="match status" value="1"/>
</dbReference>
<dbReference type="EC" id="4.1.1.20" evidence="5 7"/>
<evidence type="ECO:0000259" key="8">
    <source>
        <dbReference type="Pfam" id="PF00278"/>
    </source>
</evidence>
<feature type="domain" description="Orn/DAP/Arg decarboxylase 2 N-terminal" evidence="9">
    <location>
        <begin position="27"/>
        <end position="274"/>
    </location>
</feature>
<dbReference type="RefSeq" id="WP_176030483.1">
    <property type="nucleotide sequence ID" value="NZ_JBHSJV010000001.1"/>
</dbReference>
<evidence type="ECO:0000256" key="5">
    <source>
        <dbReference type="NCBIfam" id="TIGR01048"/>
    </source>
</evidence>
<keyword evidence="3" id="KW-0663">Pyridoxal phosphate</keyword>
<comment type="similarity">
    <text evidence="6">Belongs to the Orn/Lys/Arg decarboxylase class-II family.</text>
</comment>
<evidence type="ECO:0000313" key="10">
    <source>
        <dbReference type="EMBL" id="MFD2592514.1"/>
    </source>
</evidence>
<dbReference type="PANTHER" id="PTHR43727:SF2">
    <property type="entry name" value="GROUP IV DECARBOXYLASE"/>
    <property type="match status" value="1"/>
</dbReference>
<evidence type="ECO:0000256" key="1">
    <source>
        <dbReference type="ARBA" id="ARBA00001933"/>
    </source>
</evidence>
<evidence type="ECO:0000256" key="2">
    <source>
        <dbReference type="ARBA" id="ARBA00022793"/>
    </source>
</evidence>
<evidence type="ECO:0000256" key="4">
    <source>
        <dbReference type="ARBA" id="ARBA00023239"/>
    </source>
</evidence>
<dbReference type="Pfam" id="PF00278">
    <property type="entry name" value="Orn_DAP_Arg_deC"/>
    <property type="match status" value="1"/>
</dbReference>
<comment type="cofactor">
    <cofactor evidence="1 7">
        <name>pyridoxal 5'-phosphate</name>
        <dbReference type="ChEBI" id="CHEBI:597326"/>
    </cofactor>
</comment>
<dbReference type="SUPFAM" id="SSF50621">
    <property type="entry name" value="Alanine racemase C-terminal domain-like"/>
    <property type="match status" value="1"/>
</dbReference>
<dbReference type="Pfam" id="PF02784">
    <property type="entry name" value="Orn_Arg_deC_N"/>
    <property type="match status" value="1"/>
</dbReference>
<evidence type="ECO:0000313" key="11">
    <source>
        <dbReference type="Proteomes" id="UP001597459"/>
    </source>
</evidence>
<dbReference type="EMBL" id="JBHULX010000039">
    <property type="protein sequence ID" value="MFD2592514.1"/>
    <property type="molecule type" value="Genomic_DNA"/>
</dbReference>
<dbReference type="InterPro" id="IPR022643">
    <property type="entry name" value="De-COase2_C"/>
</dbReference>
<proteinExistence type="inferred from homology"/>
<dbReference type="NCBIfam" id="TIGR01048">
    <property type="entry name" value="lysA"/>
    <property type="match status" value="1"/>
</dbReference>
<comment type="caution">
    <text evidence="10">The sequence shown here is derived from an EMBL/GenBank/DDBJ whole genome shotgun (WGS) entry which is preliminary data.</text>
</comment>
<sequence>MQTHKSKILKAVEAHGTPSYVYDGEQLVHNYHNLVNALPDCVDVFYALKVNPNVSLVKLLRSEGACTEVCSVTEMEIALKAGSTPQDIVYLGPCKKDYELKRAIELGVFAIVIESETELYRVSKFAEAAGKVVEVAIRINPDFSAKGSPWKMGGRPTQFGIDEKHAVKNFGSYLKVPHVHIKGIHVYNGTNILDAQSVYENSKYILGLYEQISEKYQVTFSMVDVGGGMGIPYFPNQVALDIDEFRSLMVPLFSDFHKKYPNTRIIMESGRFIIGTAGYFGVTVNNIKVNHGKTFVVTDGGTNCHSASAGAGRVVKRNFPMENISSDSEKTKEYQVAGPLCSPDDIIGRNMMLKETREGDVLVISGSGAYGPSSSPGLFHSHGFPAEVLVYQDKVHLIRKRDTSASIISQQVEVDFSKEVVLQ</sequence>
<keyword evidence="11" id="KW-1185">Reference proteome</keyword>
<dbReference type="InterPro" id="IPR009006">
    <property type="entry name" value="Ala_racemase/Decarboxylase_C"/>
</dbReference>
<dbReference type="InterPro" id="IPR029066">
    <property type="entry name" value="PLP-binding_barrel"/>
</dbReference>
<dbReference type="InterPro" id="IPR022653">
    <property type="entry name" value="De-COase2_pyr-phos_BS"/>
</dbReference>
<evidence type="ECO:0000256" key="7">
    <source>
        <dbReference type="RuleBase" id="RU003738"/>
    </source>
</evidence>
<evidence type="ECO:0000256" key="3">
    <source>
        <dbReference type="ARBA" id="ARBA00022898"/>
    </source>
</evidence>
<dbReference type="InterPro" id="IPR022644">
    <property type="entry name" value="De-COase2_N"/>
</dbReference>
<keyword evidence="4 7" id="KW-0456">Lyase</keyword>
<dbReference type="InterPro" id="IPR002986">
    <property type="entry name" value="DAP_deCOOHase_LysA"/>
</dbReference>
<keyword evidence="7" id="KW-0457">Lysine biosynthesis</keyword>